<protein>
    <submittedName>
        <fullName evidence="2">Uncharacterized protein</fullName>
    </submittedName>
</protein>
<keyword evidence="1" id="KW-1133">Transmembrane helix</keyword>
<dbReference type="RefSeq" id="WP_193150746.1">
    <property type="nucleotide sequence ID" value="NZ_CP041235.1"/>
</dbReference>
<keyword evidence="1" id="KW-0472">Membrane</keyword>
<proteinExistence type="predicted"/>
<name>A0A7M1B4G2_9BACT</name>
<reference evidence="2 3" key="1">
    <citation type="submission" date="2019-06" db="EMBL/GenBank/DDBJ databases">
        <title>Sulfurimonas gotlandica sp. nov., a chemoautotrophic and psychrotolerant epsilonproteobacterium isolated from a pelagic redoxcline, and an emended description of the genus Sulfurimonas.</title>
        <authorList>
            <person name="Wang S."/>
            <person name="Jiang L."/>
            <person name="Shao Z."/>
        </authorList>
    </citation>
    <scope>NUCLEOTIDE SEQUENCE [LARGE SCALE GENOMIC DNA]</scope>
    <source>
        <strain evidence="2 3">S2-6</strain>
    </source>
</reference>
<keyword evidence="3" id="KW-1185">Reference proteome</keyword>
<dbReference type="Proteomes" id="UP000593719">
    <property type="component" value="Chromosome"/>
</dbReference>
<keyword evidence="1" id="KW-0812">Transmembrane</keyword>
<dbReference type="EMBL" id="CP041235">
    <property type="protein sequence ID" value="QOP44621.1"/>
    <property type="molecule type" value="Genomic_DNA"/>
</dbReference>
<feature type="transmembrane region" description="Helical" evidence="1">
    <location>
        <begin position="39"/>
        <end position="61"/>
    </location>
</feature>
<accession>A0A7M1B4G2</accession>
<organism evidence="2 3">
    <name type="scientific">Sulfurimonas sediminis</name>
    <dbReference type="NCBI Taxonomy" id="2590020"/>
    <lineage>
        <taxon>Bacteria</taxon>
        <taxon>Pseudomonadati</taxon>
        <taxon>Campylobacterota</taxon>
        <taxon>Epsilonproteobacteria</taxon>
        <taxon>Campylobacterales</taxon>
        <taxon>Sulfurimonadaceae</taxon>
        <taxon>Sulfurimonas</taxon>
    </lineage>
</organism>
<dbReference type="KEGG" id="ssei:FJR45_11985"/>
<feature type="transmembrane region" description="Helical" evidence="1">
    <location>
        <begin position="12"/>
        <end position="33"/>
    </location>
</feature>
<evidence type="ECO:0000313" key="3">
    <source>
        <dbReference type="Proteomes" id="UP000593719"/>
    </source>
</evidence>
<evidence type="ECO:0000256" key="1">
    <source>
        <dbReference type="SAM" id="Phobius"/>
    </source>
</evidence>
<dbReference type="AlphaFoldDB" id="A0A7M1B4G2"/>
<gene>
    <name evidence="2" type="ORF">FJR45_11985</name>
</gene>
<sequence length="83" mass="10045">MHDRRKKSKILPIFFLFLQITAFFFASYFFYLLAVTMGVSVNITVLIITIVSIFAIIKFFARYFEIKNRIKYMDYEYFGKKEK</sequence>
<evidence type="ECO:0000313" key="2">
    <source>
        <dbReference type="EMBL" id="QOP44621.1"/>
    </source>
</evidence>